<proteinExistence type="predicted"/>
<evidence type="ECO:0000256" key="1">
    <source>
        <dbReference type="ARBA" id="ARBA00022679"/>
    </source>
</evidence>
<name>A0ABT7LX69_9CYAN</name>
<dbReference type="SUPFAM" id="SSF53613">
    <property type="entry name" value="Ribokinase-like"/>
    <property type="match status" value="1"/>
</dbReference>
<dbReference type="Proteomes" id="UP001230986">
    <property type="component" value="Unassembled WGS sequence"/>
</dbReference>
<dbReference type="InterPro" id="IPR011611">
    <property type="entry name" value="PfkB_dom"/>
</dbReference>
<evidence type="ECO:0000313" key="4">
    <source>
        <dbReference type="EMBL" id="MDL5056606.1"/>
    </source>
</evidence>
<reference evidence="4 5" key="1">
    <citation type="submission" date="2023-06" db="EMBL/GenBank/DDBJ databases">
        <title>Whole genome sequence of Oscillatoria calcuttensis NRMC-F 0142.</title>
        <authorList>
            <person name="Shakena Fathima T."/>
            <person name="Muralitharan G."/>
            <person name="Thajuddin N."/>
        </authorList>
    </citation>
    <scope>NUCLEOTIDE SEQUENCE [LARGE SCALE GENOMIC DNA]</scope>
    <source>
        <strain evidence="4 5">NRMC-F 0142</strain>
    </source>
</reference>
<evidence type="ECO:0000313" key="5">
    <source>
        <dbReference type="Proteomes" id="UP001230986"/>
    </source>
</evidence>
<accession>A0ABT7LX69</accession>
<evidence type="ECO:0000256" key="2">
    <source>
        <dbReference type="ARBA" id="ARBA00022777"/>
    </source>
</evidence>
<dbReference type="PROSITE" id="PS00584">
    <property type="entry name" value="PFKB_KINASES_2"/>
    <property type="match status" value="1"/>
</dbReference>
<feature type="domain" description="Carbohydrate kinase PfkB" evidence="3">
    <location>
        <begin position="18"/>
        <end position="325"/>
    </location>
</feature>
<gene>
    <name evidence="4" type="ORF">QQ055_03875</name>
</gene>
<dbReference type="CDD" id="cd01172">
    <property type="entry name" value="RfaE_like"/>
    <property type="match status" value="1"/>
</dbReference>
<dbReference type="PANTHER" id="PTHR46969:SF1">
    <property type="entry name" value="BIFUNCTIONAL PROTEIN HLDE"/>
    <property type="match status" value="1"/>
</dbReference>
<dbReference type="PANTHER" id="PTHR46969">
    <property type="entry name" value="BIFUNCTIONAL PROTEIN HLDE"/>
    <property type="match status" value="1"/>
</dbReference>
<organism evidence="4 5">
    <name type="scientific">Geitlerinema calcuttense NRMC-F 0142</name>
    <dbReference type="NCBI Taxonomy" id="2922238"/>
    <lineage>
        <taxon>Bacteria</taxon>
        <taxon>Bacillati</taxon>
        <taxon>Cyanobacteriota</taxon>
        <taxon>Cyanophyceae</taxon>
        <taxon>Geitlerinematales</taxon>
        <taxon>Geitlerinemataceae</taxon>
        <taxon>Geitlerinema</taxon>
    </lineage>
</organism>
<dbReference type="InterPro" id="IPR002173">
    <property type="entry name" value="Carboh/pur_kinase_PfkB_CS"/>
</dbReference>
<dbReference type="PROSITE" id="PS00583">
    <property type="entry name" value="PFKB_KINASES_1"/>
    <property type="match status" value="1"/>
</dbReference>
<dbReference type="EMBL" id="JASVEJ010000015">
    <property type="protein sequence ID" value="MDL5056606.1"/>
    <property type="molecule type" value="Genomic_DNA"/>
</dbReference>
<sequence length="336" mass="37037">MKMKPERVKEILSKFKNQKIIVIGDLMLDEFIYGRVIRISPEAPVPVVEVTKEERYPGGASNVARNLRAMGCQVDIIGQVGKDSYASQLQELLQADGIGISGVITNPNTRTVVKTRVIARHQQMVRVDREYRERLQVQIADKAIAEFKSKIKEAHAVIIEDYGKGFVTQMLVDRVSNLVSTQKKILAVDPNPYNPLHWHEPTVVKPNRLEAFAASGIVYSEPVNPVEKDTALDRVGKILLEKWRPQHLLITLGDQGMALFQRNKPLYHTPTKAQEVFDVTGAGDTAISAYTLALSAGATPPDAAEIANHAAGLVVGKLGTAVTNQTEILESFKKNG</sequence>
<comment type="caution">
    <text evidence="4">The sequence shown here is derived from an EMBL/GenBank/DDBJ whole genome shotgun (WGS) entry which is preliminary data.</text>
</comment>
<dbReference type="Pfam" id="PF00294">
    <property type="entry name" value="PfkB"/>
    <property type="match status" value="1"/>
</dbReference>
<dbReference type="InterPro" id="IPR011913">
    <property type="entry name" value="RfaE_dom_I"/>
</dbReference>
<evidence type="ECO:0000259" key="3">
    <source>
        <dbReference type="Pfam" id="PF00294"/>
    </source>
</evidence>
<keyword evidence="2 4" id="KW-0418">Kinase</keyword>
<keyword evidence="1" id="KW-0808">Transferase</keyword>
<dbReference type="GO" id="GO:0016301">
    <property type="term" value="F:kinase activity"/>
    <property type="evidence" value="ECO:0007669"/>
    <property type="project" value="UniProtKB-KW"/>
</dbReference>
<protein>
    <submittedName>
        <fullName evidence="4">PfkB family carbohydrate kinase</fullName>
    </submittedName>
</protein>
<keyword evidence="5" id="KW-1185">Reference proteome</keyword>
<dbReference type="Gene3D" id="3.40.1190.20">
    <property type="match status" value="1"/>
</dbReference>
<dbReference type="InterPro" id="IPR029056">
    <property type="entry name" value="Ribokinase-like"/>
</dbReference>